<gene>
    <name evidence="1" type="ORF">LCGC14_1384210</name>
</gene>
<dbReference type="AlphaFoldDB" id="A0A0F9KMN3"/>
<dbReference type="EMBL" id="LAZR01008873">
    <property type="protein sequence ID" value="KKM76041.1"/>
    <property type="molecule type" value="Genomic_DNA"/>
</dbReference>
<name>A0A0F9KMN3_9ZZZZ</name>
<feature type="non-terminal residue" evidence="1">
    <location>
        <position position="43"/>
    </location>
</feature>
<reference evidence="1" key="1">
    <citation type="journal article" date="2015" name="Nature">
        <title>Complex archaea that bridge the gap between prokaryotes and eukaryotes.</title>
        <authorList>
            <person name="Spang A."/>
            <person name="Saw J.H."/>
            <person name="Jorgensen S.L."/>
            <person name="Zaremba-Niedzwiedzka K."/>
            <person name="Martijn J."/>
            <person name="Lind A.E."/>
            <person name="van Eijk R."/>
            <person name="Schleper C."/>
            <person name="Guy L."/>
            <person name="Ettema T.J."/>
        </authorList>
    </citation>
    <scope>NUCLEOTIDE SEQUENCE</scope>
</reference>
<protein>
    <submittedName>
        <fullName evidence="1">Uncharacterized protein</fullName>
    </submittedName>
</protein>
<accession>A0A0F9KMN3</accession>
<sequence>MKLESQLVSLELAKQLKEAGYKQKGLWWWVDNELTKDREEDIV</sequence>
<proteinExistence type="predicted"/>
<comment type="caution">
    <text evidence="1">The sequence shown here is derived from an EMBL/GenBank/DDBJ whole genome shotgun (WGS) entry which is preliminary data.</text>
</comment>
<evidence type="ECO:0000313" key="1">
    <source>
        <dbReference type="EMBL" id="KKM76041.1"/>
    </source>
</evidence>
<organism evidence="1">
    <name type="scientific">marine sediment metagenome</name>
    <dbReference type="NCBI Taxonomy" id="412755"/>
    <lineage>
        <taxon>unclassified sequences</taxon>
        <taxon>metagenomes</taxon>
        <taxon>ecological metagenomes</taxon>
    </lineage>
</organism>